<evidence type="ECO:0000313" key="2">
    <source>
        <dbReference type="Proteomes" id="UP000199223"/>
    </source>
</evidence>
<dbReference type="SUPFAM" id="SSF52317">
    <property type="entry name" value="Class I glutamine amidotransferase-like"/>
    <property type="match status" value="1"/>
</dbReference>
<gene>
    <name evidence="1" type="ORF">SAMN04488058_11629</name>
</gene>
<dbReference type="InterPro" id="IPR029062">
    <property type="entry name" value="Class_I_gatase-like"/>
</dbReference>
<accession>A0A1H7BI06</accession>
<proteinExistence type="predicted"/>
<name>A0A1H7BI06_9DEIO</name>
<reference evidence="2" key="1">
    <citation type="submission" date="2016-10" db="EMBL/GenBank/DDBJ databases">
        <authorList>
            <person name="Varghese N."/>
            <person name="Submissions S."/>
        </authorList>
    </citation>
    <scope>NUCLEOTIDE SEQUENCE [LARGE SCALE GENOMIC DNA]</scope>
    <source>
        <strain evidence="2">CGMCC 1.10218</strain>
    </source>
</reference>
<evidence type="ECO:0000313" key="1">
    <source>
        <dbReference type="EMBL" id="SEJ73045.1"/>
    </source>
</evidence>
<dbReference type="EMBL" id="FNZA01000016">
    <property type="protein sequence ID" value="SEJ73045.1"/>
    <property type="molecule type" value="Genomic_DNA"/>
</dbReference>
<dbReference type="AlphaFoldDB" id="A0A1H7BI06"/>
<dbReference type="STRING" id="856736.SAMN04488058_11629"/>
<sequence length="157" mass="16980">MLLTLAPHPDWPEAAPPTRAALGQAVGLLLPHDGQPAAALLGQPERWGDLQFLTSALRRGVPVLGWGSGAALLGRALGARVHVGELDWSEAPRGAQVERWKAARPQLWQSGRALAWAGTELPREVRDRFLAALPAWADRWPVLPSKRSAARRSCTPC</sequence>
<keyword evidence="2" id="KW-1185">Reference proteome</keyword>
<dbReference type="RefSeq" id="WP_245745484.1">
    <property type="nucleotide sequence ID" value="NZ_FNZA01000016.1"/>
</dbReference>
<dbReference type="Proteomes" id="UP000199223">
    <property type="component" value="Unassembled WGS sequence"/>
</dbReference>
<organism evidence="1 2">
    <name type="scientific">Deinococcus reticulitermitis</name>
    <dbReference type="NCBI Taxonomy" id="856736"/>
    <lineage>
        <taxon>Bacteria</taxon>
        <taxon>Thermotogati</taxon>
        <taxon>Deinococcota</taxon>
        <taxon>Deinococci</taxon>
        <taxon>Deinococcales</taxon>
        <taxon>Deinococcaceae</taxon>
        <taxon>Deinococcus</taxon>
    </lineage>
</organism>
<protein>
    <submittedName>
        <fullName evidence="1">Hemoglobin</fullName>
    </submittedName>
</protein>